<dbReference type="InterPro" id="IPR013766">
    <property type="entry name" value="Thioredoxin_domain"/>
</dbReference>
<dbReference type="STRING" id="41875.K8F0X6"/>
<accession>K8F0X6</accession>
<protein>
    <recommendedName>
        <fullName evidence="1">Thioredoxin domain-containing protein</fullName>
    </recommendedName>
</protein>
<dbReference type="InterPro" id="IPR036249">
    <property type="entry name" value="Thioredoxin-like_sf"/>
</dbReference>
<dbReference type="Proteomes" id="UP000198341">
    <property type="component" value="Chromosome 2"/>
</dbReference>
<dbReference type="CDD" id="cd02947">
    <property type="entry name" value="TRX_family"/>
    <property type="match status" value="1"/>
</dbReference>
<evidence type="ECO:0000259" key="1">
    <source>
        <dbReference type="PROSITE" id="PS51352"/>
    </source>
</evidence>
<name>K8F0X6_9CHLO</name>
<dbReference type="PANTHER" id="PTHR47192">
    <property type="entry name" value="THIOREDOXIN-LIKE 3-2, CHLOROPLASTIC"/>
    <property type="match status" value="1"/>
</dbReference>
<organism evidence="2 3">
    <name type="scientific">Bathycoccus prasinos</name>
    <dbReference type="NCBI Taxonomy" id="41875"/>
    <lineage>
        <taxon>Eukaryota</taxon>
        <taxon>Viridiplantae</taxon>
        <taxon>Chlorophyta</taxon>
        <taxon>Mamiellophyceae</taxon>
        <taxon>Mamiellales</taxon>
        <taxon>Bathycoccaceae</taxon>
        <taxon>Bathycoccus</taxon>
    </lineage>
</organism>
<dbReference type="OrthoDB" id="2121326at2759"/>
<dbReference type="Gene3D" id="3.40.30.10">
    <property type="entry name" value="Glutaredoxin"/>
    <property type="match status" value="1"/>
</dbReference>
<dbReference type="AlphaFoldDB" id="K8F0X6"/>
<evidence type="ECO:0000313" key="2">
    <source>
        <dbReference type="EMBL" id="CCO15208.1"/>
    </source>
</evidence>
<dbReference type="PANTHER" id="PTHR47192:SF4">
    <property type="entry name" value="THIOREDOXIN-LIKE 3-2, CHLOROPLASTIC"/>
    <property type="match status" value="1"/>
</dbReference>
<dbReference type="PROSITE" id="PS51352">
    <property type="entry name" value="THIOREDOXIN_2"/>
    <property type="match status" value="1"/>
</dbReference>
<dbReference type="Pfam" id="PF00085">
    <property type="entry name" value="Thioredoxin"/>
    <property type="match status" value="1"/>
</dbReference>
<keyword evidence="3" id="KW-1185">Reference proteome</keyword>
<reference evidence="2 3" key="1">
    <citation type="submission" date="2011-10" db="EMBL/GenBank/DDBJ databases">
        <authorList>
            <person name="Genoscope - CEA"/>
        </authorList>
    </citation>
    <scope>NUCLEOTIDE SEQUENCE [LARGE SCALE GENOMIC DNA]</scope>
    <source>
        <strain evidence="2 3">RCC 1105</strain>
    </source>
</reference>
<gene>
    <name evidence="2" type="ORF">Bathy02g03780</name>
</gene>
<evidence type="ECO:0000313" key="3">
    <source>
        <dbReference type="Proteomes" id="UP000198341"/>
    </source>
</evidence>
<dbReference type="KEGG" id="bpg:Bathy02g03780"/>
<feature type="domain" description="Thioredoxin" evidence="1">
    <location>
        <begin position="1"/>
        <end position="116"/>
    </location>
</feature>
<dbReference type="SUPFAM" id="SSF52833">
    <property type="entry name" value="Thioredoxin-like"/>
    <property type="match status" value="1"/>
</dbReference>
<dbReference type="RefSeq" id="XP_007514968.1">
    <property type="nucleotide sequence ID" value="XM_007514906.1"/>
</dbReference>
<dbReference type="InterPro" id="IPR044253">
    <property type="entry name" value="WCRKC1/2"/>
</dbReference>
<dbReference type="GO" id="GO:0009570">
    <property type="term" value="C:chloroplast stroma"/>
    <property type="evidence" value="ECO:0007669"/>
    <property type="project" value="InterPro"/>
</dbReference>
<proteinExistence type="predicted"/>
<sequence length="126" mass="14433">MDDEKRTIPQLETEDAFIKTINSEGVHVVEFVAGWCRKCKTLNGKMEYFAVEHPEVTFDKIDVNMVPQDFIKSQNVTKMPTVKIFVSGKSVYEKVGFETVREILDELSFRLKQLEEENASKPAASK</sequence>
<dbReference type="GeneID" id="19017491"/>
<dbReference type="EMBL" id="FO082277">
    <property type="protein sequence ID" value="CCO15208.1"/>
    <property type="molecule type" value="Genomic_DNA"/>
</dbReference>